<dbReference type="SUPFAM" id="SSF46785">
    <property type="entry name" value="Winged helix' DNA-binding domain"/>
    <property type="match status" value="1"/>
</dbReference>
<protein>
    <submittedName>
        <fullName evidence="2">DNA-binding transcriptional regulator, PadR family</fullName>
    </submittedName>
</protein>
<dbReference type="InterPro" id="IPR036388">
    <property type="entry name" value="WH-like_DNA-bd_sf"/>
</dbReference>
<evidence type="ECO:0000313" key="3">
    <source>
        <dbReference type="Proteomes" id="UP000198362"/>
    </source>
</evidence>
<accession>A0A239PGB1</accession>
<dbReference type="Pfam" id="PF03551">
    <property type="entry name" value="PadR"/>
    <property type="match status" value="1"/>
</dbReference>
<evidence type="ECO:0000313" key="2">
    <source>
        <dbReference type="EMBL" id="SNT66207.1"/>
    </source>
</evidence>
<name>A0A239PGB1_9ACTN</name>
<dbReference type="Gene3D" id="1.10.10.10">
    <property type="entry name" value="Winged helix-like DNA-binding domain superfamily/Winged helix DNA-binding domain"/>
    <property type="match status" value="1"/>
</dbReference>
<dbReference type="InterPro" id="IPR036390">
    <property type="entry name" value="WH_DNA-bd_sf"/>
</dbReference>
<evidence type="ECO:0000259" key="1">
    <source>
        <dbReference type="Pfam" id="PF03551"/>
    </source>
</evidence>
<reference evidence="2 3" key="1">
    <citation type="submission" date="2017-06" db="EMBL/GenBank/DDBJ databases">
        <authorList>
            <person name="Kim H.J."/>
            <person name="Triplett B.A."/>
        </authorList>
    </citation>
    <scope>NUCLEOTIDE SEQUENCE [LARGE SCALE GENOMIC DNA]</scope>
    <source>
        <strain evidence="2 3">CGMCC 4.5593</strain>
    </source>
</reference>
<dbReference type="GO" id="GO:0003677">
    <property type="term" value="F:DNA binding"/>
    <property type="evidence" value="ECO:0007669"/>
    <property type="project" value="UniProtKB-KW"/>
</dbReference>
<dbReference type="InterPro" id="IPR005149">
    <property type="entry name" value="Tscrpt_reg_PadR_N"/>
</dbReference>
<gene>
    <name evidence="2" type="ORF">SAMN05421812_13434</name>
</gene>
<keyword evidence="2" id="KW-0238">DNA-binding</keyword>
<organism evidence="2 3">
    <name type="scientific">Asanoa hainanensis</name>
    <dbReference type="NCBI Taxonomy" id="560556"/>
    <lineage>
        <taxon>Bacteria</taxon>
        <taxon>Bacillati</taxon>
        <taxon>Actinomycetota</taxon>
        <taxon>Actinomycetes</taxon>
        <taxon>Micromonosporales</taxon>
        <taxon>Micromonosporaceae</taxon>
        <taxon>Asanoa</taxon>
    </lineage>
</organism>
<dbReference type="AlphaFoldDB" id="A0A239PGB1"/>
<keyword evidence="3" id="KW-1185">Reference proteome</keyword>
<proteinExistence type="predicted"/>
<sequence>MHPYAIQRLIKQWGKDQVVNVGQRASLYRMIDRLDEAGLITTTGTDRDERYPERTTYEVTDAGRAATRQWLAEIVSTPRNEFPEFPAALSFLLMLTPETTADLLEQRRAHLAARLADQDAKLEIPLPRIIAIEDDYTRALTRAELTWVETTLADLRDGSFTWSHEELAPLASASMKAAQA</sequence>
<dbReference type="Proteomes" id="UP000198362">
    <property type="component" value="Unassembled WGS sequence"/>
</dbReference>
<dbReference type="EMBL" id="FZPH01000034">
    <property type="protein sequence ID" value="SNT66207.1"/>
    <property type="molecule type" value="Genomic_DNA"/>
</dbReference>
<feature type="domain" description="Transcription regulator PadR N-terminal" evidence="1">
    <location>
        <begin position="23"/>
        <end position="68"/>
    </location>
</feature>